<name>A0A4U6QBE8_9ACTN</name>
<dbReference type="GO" id="GO:0051996">
    <property type="term" value="F:squalene synthase [NAD(P)H] activity"/>
    <property type="evidence" value="ECO:0007669"/>
    <property type="project" value="InterPro"/>
</dbReference>
<dbReference type="GO" id="GO:0004311">
    <property type="term" value="F:geranylgeranyl diphosphate synthase activity"/>
    <property type="evidence" value="ECO:0007669"/>
    <property type="project" value="InterPro"/>
</dbReference>
<dbReference type="UniPathway" id="UPA00799"/>
<comment type="pathway">
    <text evidence="1">Carotenoid biosynthesis; phytoene biosynthesis.</text>
</comment>
<dbReference type="PROSITE" id="PS01045">
    <property type="entry name" value="SQUALEN_PHYTOEN_SYN_2"/>
    <property type="match status" value="1"/>
</dbReference>
<comment type="caution">
    <text evidence="6">The sequence shown here is derived from an EMBL/GenBank/DDBJ whole genome shotgun (WGS) entry which is preliminary data.</text>
</comment>
<keyword evidence="3" id="KW-0808">Transferase</keyword>
<evidence type="ECO:0000256" key="5">
    <source>
        <dbReference type="ARBA" id="ARBA00053028"/>
    </source>
</evidence>
<dbReference type="InterPro" id="IPR002060">
    <property type="entry name" value="Squ/phyt_synthse"/>
</dbReference>
<dbReference type="EMBL" id="SZZH01000005">
    <property type="protein sequence ID" value="TKV57333.1"/>
    <property type="molecule type" value="Genomic_DNA"/>
</dbReference>
<gene>
    <name evidence="6" type="ORF">FDO65_17555</name>
</gene>
<dbReference type="Pfam" id="PF00494">
    <property type="entry name" value="SQS_PSY"/>
    <property type="match status" value="1"/>
</dbReference>
<dbReference type="SFLD" id="SFLDS00005">
    <property type="entry name" value="Isoprenoid_Synthase_Type_I"/>
    <property type="match status" value="1"/>
</dbReference>
<evidence type="ECO:0000256" key="2">
    <source>
        <dbReference type="ARBA" id="ARBA00006251"/>
    </source>
</evidence>
<evidence type="ECO:0000313" key="7">
    <source>
        <dbReference type="Proteomes" id="UP000306985"/>
    </source>
</evidence>
<evidence type="ECO:0000256" key="1">
    <source>
        <dbReference type="ARBA" id="ARBA00004684"/>
    </source>
</evidence>
<organism evidence="6 7">
    <name type="scientific">Nakamurella flava</name>
    <dbReference type="NCBI Taxonomy" id="2576308"/>
    <lineage>
        <taxon>Bacteria</taxon>
        <taxon>Bacillati</taxon>
        <taxon>Actinomycetota</taxon>
        <taxon>Actinomycetes</taxon>
        <taxon>Nakamurellales</taxon>
        <taxon>Nakamurellaceae</taxon>
        <taxon>Nakamurella</taxon>
    </lineage>
</organism>
<dbReference type="CDD" id="cd00683">
    <property type="entry name" value="Trans_IPPS_HH"/>
    <property type="match status" value="1"/>
</dbReference>
<dbReference type="RefSeq" id="WP_137451037.1">
    <property type="nucleotide sequence ID" value="NZ_SZZH01000005.1"/>
</dbReference>
<dbReference type="Proteomes" id="UP000306985">
    <property type="component" value="Unassembled WGS sequence"/>
</dbReference>
<keyword evidence="7" id="KW-1185">Reference proteome</keyword>
<dbReference type="SFLD" id="SFLDG01018">
    <property type="entry name" value="Squalene/Phytoene_Synthase_Lik"/>
    <property type="match status" value="1"/>
</dbReference>
<dbReference type="FunFam" id="1.10.600.10:FF:000020">
    <property type="entry name" value="Phytoene synthase"/>
    <property type="match status" value="1"/>
</dbReference>
<dbReference type="SFLD" id="SFLDG01212">
    <property type="entry name" value="Phytoene_synthase_like"/>
    <property type="match status" value="1"/>
</dbReference>
<dbReference type="InterPro" id="IPR008949">
    <property type="entry name" value="Isoprenoid_synthase_dom_sf"/>
</dbReference>
<sequence length="316" mass="34402">MRGVHRGDAVDRELDAAGIDAPALRADYRHCRGLAAEHGRTYFLATRFLPPDARPAVHALYGFTRTADDIVDDVDATTEAKRAGLSVLSGQLRDALLDGRSATDPGVDPSVRAAADVARRYELPSDWFEAFLHSMAMDLTVTGYATEADLDEYVYGSAAVIGLMVTPILGTVGPRSVAEPAAAELGVAFQLTNFLRDVGEDLRLGRVYLPEDVMTAYGVDRELLAAEDGHRPVDPRVRALLTDRIADTRARYETAEAGIGLLAPRGRRCVRVAYQLYGDILGAIEQADLQVFGPRVRVSRRRRASVALRTLLARTV</sequence>
<comment type="similarity">
    <text evidence="2">Belongs to the phytoene/squalene synthase family.</text>
</comment>
<dbReference type="Gene3D" id="1.10.600.10">
    <property type="entry name" value="Farnesyl Diphosphate Synthase"/>
    <property type="match status" value="1"/>
</dbReference>
<dbReference type="OrthoDB" id="9807580at2"/>
<reference evidence="6 7" key="1">
    <citation type="submission" date="2019-05" db="EMBL/GenBank/DDBJ databases">
        <title>Nakamurella sp. N5BH11, whole genome shotgun sequence.</title>
        <authorList>
            <person name="Tuo L."/>
        </authorList>
    </citation>
    <scope>NUCLEOTIDE SEQUENCE [LARGE SCALE GENOMIC DNA]</scope>
    <source>
        <strain evidence="6 7">N5BH11</strain>
    </source>
</reference>
<dbReference type="InterPro" id="IPR044843">
    <property type="entry name" value="Trans_IPPS_bact-type"/>
</dbReference>
<comment type="cofactor">
    <cofactor evidence="5">
        <name>ATP</name>
        <dbReference type="ChEBI" id="CHEBI:30616"/>
    </cofactor>
</comment>
<evidence type="ECO:0000313" key="6">
    <source>
        <dbReference type="EMBL" id="TKV57333.1"/>
    </source>
</evidence>
<accession>A0A4U6QBE8</accession>
<protein>
    <submittedName>
        <fullName evidence="6">Phytoene/squalene synthase family protein</fullName>
    </submittedName>
</protein>
<dbReference type="AlphaFoldDB" id="A0A4U6QBE8"/>
<proteinExistence type="inferred from homology"/>
<dbReference type="GO" id="GO:0016117">
    <property type="term" value="P:carotenoid biosynthetic process"/>
    <property type="evidence" value="ECO:0007669"/>
    <property type="project" value="UniProtKB-KW"/>
</dbReference>
<dbReference type="InterPro" id="IPR033904">
    <property type="entry name" value="Trans_IPPS_HH"/>
</dbReference>
<evidence type="ECO:0000256" key="4">
    <source>
        <dbReference type="ARBA" id="ARBA00022746"/>
    </source>
</evidence>
<dbReference type="SUPFAM" id="SSF48576">
    <property type="entry name" value="Terpenoid synthases"/>
    <property type="match status" value="1"/>
</dbReference>
<dbReference type="PANTHER" id="PTHR31480">
    <property type="entry name" value="BIFUNCTIONAL LYCOPENE CYCLASE/PHYTOENE SYNTHASE"/>
    <property type="match status" value="1"/>
</dbReference>
<keyword evidence="4" id="KW-0125">Carotenoid biosynthesis</keyword>
<evidence type="ECO:0000256" key="3">
    <source>
        <dbReference type="ARBA" id="ARBA00022679"/>
    </source>
</evidence>
<dbReference type="InterPro" id="IPR019845">
    <property type="entry name" value="Squalene/phytoene_synthase_CS"/>
</dbReference>